<evidence type="ECO:0008006" key="9">
    <source>
        <dbReference type="Google" id="ProtNLM"/>
    </source>
</evidence>
<dbReference type="GO" id="GO:0070008">
    <property type="term" value="F:serine-type exopeptidase activity"/>
    <property type="evidence" value="ECO:0007669"/>
    <property type="project" value="InterPro"/>
</dbReference>
<evidence type="ECO:0000256" key="4">
    <source>
        <dbReference type="ARBA" id="ARBA00022801"/>
    </source>
</evidence>
<dbReference type="OrthoDB" id="1735038at2759"/>
<dbReference type="PANTHER" id="PTHR11010">
    <property type="entry name" value="PROTEASE S28 PRO-X CARBOXYPEPTIDASE-RELATED"/>
    <property type="match status" value="1"/>
</dbReference>
<keyword evidence="4" id="KW-0378">Hydrolase</keyword>
<keyword evidence="8" id="KW-1185">Reference proteome</keyword>
<sequence>MANDRVRGFLATDQTLQDYAVIIESLKANYSAYNSPVIVVGMGYAGALAIWFRLKYPEITIGALASSTPLMYYGNSTPGDGYCSIVSKDFQDYDSQCYESIRKSRKLYDDIASQPNGLAHLSHIFNTCRPLQSADEITYLLAQVYSFRAQYDNPNHMALYSICRFINKEGGSIQGFVSTLYDALDADEGCFDNTLLEVNSPFEPPSNLTMAWAWQRCTELIFPIGCTETTMLPSKPFDMTQFTASCQKRFGIVPQPNTPISFFKARNIVESLTGFGGNIIFSNGLRDPFCSGGILENLSKTIVAVTSDEGSYTWDMNTIDEEHDPKWLKEKREEELKIFRHWINHFHHISNGFKLSRCTFIVYFLEVLFFVFMYIS</sequence>
<proteinExistence type="inferred from homology"/>
<organism evidence="7 8">
    <name type="scientific">Beta vulgaris subsp. vulgaris</name>
    <name type="common">Beet</name>
    <dbReference type="NCBI Taxonomy" id="3555"/>
    <lineage>
        <taxon>Eukaryota</taxon>
        <taxon>Viridiplantae</taxon>
        <taxon>Streptophyta</taxon>
        <taxon>Embryophyta</taxon>
        <taxon>Tracheophyta</taxon>
        <taxon>Spermatophyta</taxon>
        <taxon>Magnoliopsida</taxon>
        <taxon>eudicotyledons</taxon>
        <taxon>Gunneridae</taxon>
        <taxon>Pentapetalae</taxon>
        <taxon>Caryophyllales</taxon>
        <taxon>Chenopodiaceae</taxon>
        <taxon>Betoideae</taxon>
        <taxon>Beta</taxon>
    </lineage>
</organism>
<keyword evidence="6" id="KW-1133">Transmembrane helix</keyword>
<dbReference type="eggNOG" id="KOG2183">
    <property type="taxonomic scope" value="Eukaryota"/>
</dbReference>
<evidence type="ECO:0000313" key="8">
    <source>
        <dbReference type="Proteomes" id="UP000035740"/>
    </source>
</evidence>
<dbReference type="Gramene" id="KMT13072">
    <property type="protein sequence ID" value="KMT13072"/>
    <property type="gene ID" value="BVRB_4g087110"/>
</dbReference>
<dbReference type="PANTHER" id="PTHR11010:SF96">
    <property type="entry name" value="LYSOSOMAL PRO-X CARBOXYPEPTIDASE-LIKE ISOFORM X1"/>
    <property type="match status" value="1"/>
</dbReference>
<dbReference type="KEGG" id="bvg:104891572"/>
<comment type="similarity">
    <text evidence="1">Belongs to the peptidase S28 family.</text>
</comment>
<keyword evidence="6" id="KW-0812">Transmembrane</keyword>
<dbReference type="Gene3D" id="3.40.50.1820">
    <property type="entry name" value="alpha/beta hydrolase"/>
    <property type="match status" value="2"/>
</dbReference>
<protein>
    <recommendedName>
        <fullName evidence="9">Serine carboxypeptidase S28 family protein</fullName>
    </recommendedName>
</protein>
<dbReference type="InterPro" id="IPR029058">
    <property type="entry name" value="AB_hydrolase_fold"/>
</dbReference>
<evidence type="ECO:0000256" key="3">
    <source>
        <dbReference type="ARBA" id="ARBA00022729"/>
    </source>
</evidence>
<dbReference type="OMA" id="LRDPFCS"/>
<dbReference type="AlphaFoldDB" id="A0A0J8CHP9"/>
<dbReference type="SUPFAM" id="SSF53474">
    <property type="entry name" value="alpha/beta-Hydrolases"/>
    <property type="match status" value="1"/>
</dbReference>
<keyword evidence="2" id="KW-0645">Protease</keyword>
<evidence type="ECO:0000256" key="5">
    <source>
        <dbReference type="ARBA" id="ARBA00023180"/>
    </source>
</evidence>
<evidence type="ECO:0000256" key="6">
    <source>
        <dbReference type="SAM" id="Phobius"/>
    </source>
</evidence>
<dbReference type="InterPro" id="IPR008758">
    <property type="entry name" value="Peptidase_S28"/>
</dbReference>
<reference evidence="7 8" key="1">
    <citation type="journal article" date="2014" name="Nature">
        <title>The genome of the recently domesticated crop plant sugar beet (Beta vulgaris).</title>
        <authorList>
            <person name="Dohm J.C."/>
            <person name="Minoche A.E."/>
            <person name="Holtgrawe D."/>
            <person name="Capella-Gutierrez S."/>
            <person name="Zakrzewski F."/>
            <person name="Tafer H."/>
            <person name="Rupp O."/>
            <person name="Sorensen T.R."/>
            <person name="Stracke R."/>
            <person name="Reinhardt R."/>
            <person name="Goesmann A."/>
            <person name="Kraft T."/>
            <person name="Schulz B."/>
            <person name="Stadler P.F."/>
            <person name="Schmidt T."/>
            <person name="Gabaldon T."/>
            <person name="Lehrach H."/>
            <person name="Weisshaar B."/>
            <person name="Himmelbauer H."/>
        </authorList>
    </citation>
    <scope>NUCLEOTIDE SEQUENCE [LARGE SCALE GENOMIC DNA]</scope>
    <source>
        <tissue evidence="7">Taproot</tissue>
    </source>
</reference>
<evidence type="ECO:0000313" key="7">
    <source>
        <dbReference type="EMBL" id="KMT13072.1"/>
    </source>
</evidence>
<dbReference type="Pfam" id="PF05577">
    <property type="entry name" value="Peptidase_S28"/>
    <property type="match status" value="1"/>
</dbReference>
<evidence type="ECO:0000256" key="2">
    <source>
        <dbReference type="ARBA" id="ARBA00022670"/>
    </source>
</evidence>
<keyword evidence="5" id="KW-0325">Glycoprotein</keyword>
<evidence type="ECO:0000256" key="1">
    <source>
        <dbReference type="ARBA" id="ARBA00011079"/>
    </source>
</evidence>
<keyword evidence="3" id="KW-0732">Signal</keyword>
<accession>A0A0J8CHP9</accession>
<dbReference type="Proteomes" id="UP000035740">
    <property type="component" value="Chromosome 4"/>
</dbReference>
<name>A0A0J8CHP9_BETVV</name>
<feature type="transmembrane region" description="Helical" evidence="6">
    <location>
        <begin position="33"/>
        <end position="52"/>
    </location>
</feature>
<gene>
    <name evidence="7" type="ORF">BVRB_4g087110</name>
</gene>
<dbReference type="GO" id="GO:0008239">
    <property type="term" value="F:dipeptidyl-peptidase activity"/>
    <property type="evidence" value="ECO:0007669"/>
    <property type="project" value="TreeGrafter"/>
</dbReference>
<dbReference type="EMBL" id="KQ090081">
    <property type="protein sequence ID" value="KMT13072.1"/>
    <property type="molecule type" value="Genomic_DNA"/>
</dbReference>
<dbReference type="GO" id="GO:0006508">
    <property type="term" value="P:proteolysis"/>
    <property type="evidence" value="ECO:0007669"/>
    <property type="project" value="UniProtKB-KW"/>
</dbReference>
<keyword evidence="6" id="KW-0472">Membrane</keyword>